<feature type="transmembrane region" description="Helical" evidence="6">
    <location>
        <begin position="172"/>
        <end position="193"/>
    </location>
</feature>
<dbReference type="PANTHER" id="PTHR23504:SF1">
    <property type="entry name" value="GH21943P-RELATED"/>
    <property type="match status" value="1"/>
</dbReference>
<dbReference type="InterPro" id="IPR036259">
    <property type="entry name" value="MFS_trans_sf"/>
</dbReference>
<dbReference type="SUPFAM" id="SSF103473">
    <property type="entry name" value="MFS general substrate transporter"/>
    <property type="match status" value="1"/>
</dbReference>
<feature type="transmembrane region" description="Helical" evidence="6">
    <location>
        <begin position="145"/>
        <end position="166"/>
    </location>
</feature>
<name>A0A485K3K7_9STRA</name>
<organism evidence="8 9">
    <name type="scientific">Aphanomyces stellatus</name>
    <dbReference type="NCBI Taxonomy" id="120398"/>
    <lineage>
        <taxon>Eukaryota</taxon>
        <taxon>Sar</taxon>
        <taxon>Stramenopiles</taxon>
        <taxon>Oomycota</taxon>
        <taxon>Saprolegniomycetes</taxon>
        <taxon>Saprolegniales</taxon>
        <taxon>Verrucalvaceae</taxon>
        <taxon>Aphanomyces</taxon>
    </lineage>
</organism>
<feature type="transmembrane region" description="Helical" evidence="6">
    <location>
        <begin position="38"/>
        <end position="63"/>
    </location>
</feature>
<dbReference type="Gene3D" id="1.20.1250.20">
    <property type="entry name" value="MFS general substrate transporter like domains"/>
    <property type="match status" value="1"/>
</dbReference>
<evidence type="ECO:0000256" key="5">
    <source>
        <dbReference type="ARBA" id="ARBA00023136"/>
    </source>
</evidence>
<evidence type="ECO:0000256" key="2">
    <source>
        <dbReference type="ARBA" id="ARBA00022448"/>
    </source>
</evidence>
<dbReference type="EMBL" id="CAADRA010000016">
    <property type="protein sequence ID" value="VFT77586.1"/>
    <property type="molecule type" value="Genomic_DNA"/>
</dbReference>
<dbReference type="PANTHER" id="PTHR23504">
    <property type="entry name" value="MAJOR FACILITATOR SUPERFAMILY DOMAIN-CONTAINING PROTEIN 10"/>
    <property type="match status" value="1"/>
</dbReference>
<feature type="transmembrane region" description="Helical" evidence="6">
    <location>
        <begin position="349"/>
        <end position="369"/>
    </location>
</feature>
<dbReference type="OrthoDB" id="419616at2759"/>
<dbReference type="Pfam" id="PF07690">
    <property type="entry name" value="MFS_1"/>
    <property type="match status" value="1"/>
</dbReference>
<proteinExistence type="predicted"/>
<dbReference type="AlphaFoldDB" id="A0A485K3K7"/>
<dbReference type="InterPro" id="IPR001958">
    <property type="entry name" value="Tet-R_TetA/multi-R_MdtG-like"/>
</dbReference>
<dbReference type="InterPro" id="IPR011701">
    <property type="entry name" value="MFS"/>
</dbReference>
<dbReference type="EMBL" id="VJMH01000016">
    <property type="protein sequence ID" value="KAF0720384.1"/>
    <property type="molecule type" value="Genomic_DNA"/>
</dbReference>
<dbReference type="GO" id="GO:0016020">
    <property type="term" value="C:membrane"/>
    <property type="evidence" value="ECO:0007669"/>
    <property type="project" value="UniProtKB-SubCell"/>
</dbReference>
<reference evidence="8 9" key="1">
    <citation type="submission" date="2019-03" db="EMBL/GenBank/DDBJ databases">
        <authorList>
            <person name="Gaulin E."/>
            <person name="Dumas B."/>
        </authorList>
    </citation>
    <scope>NUCLEOTIDE SEQUENCE [LARGE SCALE GENOMIC DNA]</scope>
    <source>
        <strain evidence="8">CBS 568.67</strain>
    </source>
</reference>
<evidence type="ECO:0000256" key="1">
    <source>
        <dbReference type="ARBA" id="ARBA00004141"/>
    </source>
</evidence>
<reference evidence="7" key="2">
    <citation type="submission" date="2019-06" db="EMBL/GenBank/DDBJ databases">
        <title>Genomics analysis of Aphanomyces spp. identifies a new class of oomycete effector associated with host adaptation.</title>
        <authorList>
            <person name="Gaulin E."/>
        </authorList>
    </citation>
    <scope>NUCLEOTIDE SEQUENCE</scope>
    <source>
        <strain evidence="7">CBS 578.67</strain>
    </source>
</reference>
<gene>
    <name evidence="8" type="primary">Aste57867_360</name>
    <name evidence="7" type="ORF">As57867_000359</name>
    <name evidence="8" type="ORF">ASTE57867_360</name>
</gene>
<keyword evidence="3 6" id="KW-0812">Transmembrane</keyword>
<sequence length="493" mass="53720">MDFEHSTPVNEYTQENFADKVPEVDIPRIKRSAMNSKVHAVATLAPIYSVLYLILPLAILTVLESLSYGLLVPVLPIATTEYFAREYNHGNPIDCVKFSNATACVQGSEQANLWSSATSSLGSIISFIITPLVGQGSDIYGRKPFLVLAQVLHVVYPFTIMLFSIYHHDIRVYFIVKFVYNSFLTGSVCAASVADSVAPENRATAFGGLFALQSVFFSLAIALTEYLDNYTILLLSGIFYCLRVVWCIFVYQETLPLAIRAPSYTGINPFRAMTILLKSSLFRRLSIVIALSTFVSAGIMNFRLYFFNTDLGFDKTDTANFLLVIGIASMVSQGLLLQPLLSCVHEKGVVAISMASYAFMSSLYIVVVFVHAKAIVFVVAFFSGFGDIGFAAISSLKSTHVSEREQGRVQGAVYGVRALASALGPLAYSALYSASTSGDKASECVPFILSIVLFVISTIVACKLPVGTASTDVPLHLTPLLDDQEDTDVESLH</sequence>
<feature type="transmembrane region" description="Helical" evidence="6">
    <location>
        <begin position="414"/>
        <end position="435"/>
    </location>
</feature>
<evidence type="ECO:0000313" key="9">
    <source>
        <dbReference type="Proteomes" id="UP000332933"/>
    </source>
</evidence>
<comment type="subcellular location">
    <subcellularLocation>
        <location evidence="1">Membrane</location>
        <topology evidence="1">Multi-pass membrane protein</topology>
    </subcellularLocation>
</comment>
<accession>A0A485K3K7</accession>
<keyword evidence="2" id="KW-0813">Transport</keyword>
<evidence type="ECO:0000313" key="7">
    <source>
        <dbReference type="EMBL" id="KAF0720384.1"/>
    </source>
</evidence>
<evidence type="ECO:0000256" key="6">
    <source>
        <dbReference type="SAM" id="Phobius"/>
    </source>
</evidence>
<protein>
    <submittedName>
        <fullName evidence="8">Aste57867_360 protein</fullName>
    </submittedName>
</protein>
<dbReference type="PRINTS" id="PR01035">
    <property type="entry name" value="TCRTETA"/>
</dbReference>
<keyword evidence="9" id="KW-1185">Reference proteome</keyword>
<dbReference type="GO" id="GO:0022857">
    <property type="term" value="F:transmembrane transporter activity"/>
    <property type="evidence" value="ECO:0007669"/>
    <property type="project" value="InterPro"/>
</dbReference>
<feature type="transmembrane region" description="Helical" evidence="6">
    <location>
        <begin position="230"/>
        <end position="251"/>
    </location>
</feature>
<feature type="transmembrane region" description="Helical" evidence="6">
    <location>
        <begin position="205"/>
        <end position="224"/>
    </location>
</feature>
<keyword evidence="5 6" id="KW-0472">Membrane</keyword>
<evidence type="ECO:0000256" key="3">
    <source>
        <dbReference type="ARBA" id="ARBA00022692"/>
    </source>
</evidence>
<keyword evidence="4 6" id="KW-1133">Transmembrane helix</keyword>
<feature type="transmembrane region" description="Helical" evidence="6">
    <location>
        <begin position="318"/>
        <end position="337"/>
    </location>
</feature>
<feature type="transmembrane region" description="Helical" evidence="6">
    <location>
        <begin position="375"/>
        <end position="393"/>
    </location>
</feature>
<evidence type="ECO:0000313" key="8">
    <source>
        <dbReference type="EMBL" id="VFT77586.1"/>
    </source>
</evidence>
<dbReference type="Proteomes" id="UP000332933">
    <property type="component" value="Unassembled WGS sequence"/>
</dbReference>
<feature type="transmembrane region" description="Helical" evidence="6">
    <location>
        <begin position="447"/>
        <end position="466"/>
    </location>
</feature>
<feature type="transmembrane region" description="Helical" evidence="6">
    <location>
        <begin position="285"/>
        <end position="306"/>
    </location>
</feature>
<evidence type="ECO:0000256" key="4">
    <source>
        <dbReference type="ARBA" id="ARBA00022989"/>
    </source>
</evidence>